<dbReference type="AlphaFoldDB" id="A0AAU7UCQ1"/>
<protein>
    <submittedName>
        <fullName evidence="4">YafY family protein</fullName>
    </submittedName>
</protein>
<feature type="domain" description="Helix-turn-helix type 11" evidence="1">
    <location>
        <begin position="6"/>
        <end position="58"/>
    </location>
</feature>
<evidence type="ECO:0000259" key="2">
    <source>
        <dbReference type="Pfam" id="PF13280"/>
    </source>
</evidence>
<feature type="domain" description="WCX" evidence="3">
    <location>
        <begin position="231"/>
        <end position="305"/>
    </location>
</feature>
<gene>
    <name evidence="4" type="ORF">ABOD76_08090</name>
</gene>
<dbReference type="PANTHER" id="PTHR34580:SF3">
    <property type="entry name" value="PROTEIN PAFB"/>
    <property type="match status" value="1"/>
</dbReference>
<evidence type="ECO:0000313" key="4">
    <source>
        <dbReference type="EMBL" id="XBV86256.1"/>
    </source>
</evidence>
<dbReference type="Pfam" id="PF25583">
    <property type="entry name" value="WCX"/>
    <property type="match status" value="1"/>
</dbReference>
<organism evidence="4">
    <name type="scientific">Deinococcus sonorensis KR-87</name>
    <dbReference type="NCBI Taxonomy" id="694439"/>
    <lineage>
        <taxon>Bacteria</taxon>
        <taxon>Thermotogati</taxon>
        <taxon>Deinococcota</taxon>
        <taxon>Deinococci</taxon>
        <taxon>Deinococcales</taxon>
        <taxon>Deinococcaceae</taxon>
        <taxon>Deinococcus</taxon>
    </lineage>
</organism>
<dbReference type="Pfam" id="PF13280">
    <property type="entry name" value="WYL"/>
    <property type="match status" value="1"/>
</dbReference>
<sequence length="309" mass="35111">MNRTDRLLAIVLTLQGRGRARAEDLARSLDVSKRTIYRDVLALNEAGVPIVSAPGQGYTLMDGYFLPPLRFSVNEAIMLMLGSDVVTASFDAELASAAQQAARKISAVLSEEVRGDVAFLRDNLRLVQRDPNGEDTQRKLLVLREAIVRRQGVRFQYHKRHARPEERRADPHALFRLNTAWMLSAFDHARGALRTFRLEHLDDLTLTGQHFERQPGFQLRRDEAREARDTVVRVLFAAEVARWVRQTPSYFVTELQDTPGGLLVTLRVRNVEDVLAWLLSWGGAARVLEPAALQTRLRQEAGRILDHYR</sequence>
<dbReference type="PROSITE" id="PS52050">
    <property type="entry name" value="WYL"/>
    <property type="match status" value="1"/>
</dbReference>
<dbReference type="RefSeq" id="WP_350244318.1">
    <property type="nucleotide sequence ID" value="NZ_CP158299.1"/>
</dbReference>
<dbReference type="SUPFAM" id="SSF46785">
    <property type="entry name" value="Winged helix' DNA-binding domain"/>
    <property type="match status" value="1"/>
</dbReference>
<dbReference type="InterPro" id="IPR036388">
    <property type="entry name" value="WH-like_DNA-bd_sf"/>
</dbReference>
<dbReference type="Gene3D" id="1.10.10.10">
    <property type="entry name" value="Winged helix-like DNA-binding domain superfamily/Winged helix DNA-binding domain"/>
    <property type="match status" value="1"/>
</dbReference>
<dbReference type="InterPro" id="IPR036390">
    <property type="entry name" value="WH_DNA-bd_sf"/>
</dbReference>
<feature type="domain" description="WYL" evidence="2">
    <location>
        <begin position="140"/>
        <end position="205"/>
    </location>
</feature>
<reference evidence="4" key="1">
    <citation type="submission" date="2024-06" db="EMBL/GenBank/DDBJ databases">
        <title>Draft Genome Sequence of Deinococcus sonorensis Type Strain KR-87, a Biofilm Producing Representative of the Genus Deinococcus.</title>
        <authorList>
            <person name="Boren L.S."/>
            <person name="Grosso R.A."/>
            <person name="Hugenberg-Cox A.N."/>
            <person name="Hill J.T.E."/>
            <person name="Albert C.M."/>
            <person name="Tuohy J.M."/>
        </authorList>
    </citation>
    <scope>NUCLEOTIDE SEQUENCE</scope>
    <source>
        <strain evidence="4">KR-87</strain>
    </source>
</reference>
<accession>A0AAU7UCQ1</accession>
<proteinExistence type="predicted"/>
<evidence type="ECO:0000259" key="1">
    <source>
        <dbReference type="Pfam" id="PF08279"/>
    </source>
</evidence>
<dbReference type="InterPro" id="IPR051534">
    <property type="entry name" value="CBASS_pafABC_assoc_protein"/>
</dbReference>
<dbReference type="KEGG" id="dsc:ABOD76_08090"/>
<dbReference type="InterPro" id="IPR057727">
    <property type="entry name" value="WCX_dom"/>
</dbReference>
<dbReference type="InterPro" id="IPR013196">
    <property type="entry name" value="HTH_11"/>
</dbReference>
<name>A0AAU7UCQ1_9DEIO</name>
<dbReference type="InterPro" id="IPR026881">
    <property type="entry name" value="WYL_dom"/>
</dbReference>
<dbReference type="EMBL" id="CP158299">
    <property type="protein sequence ID" value="XBV86256.1"/>
    <property type="molecule type" value="Genomic_DNA"/>
</dbReference>
<dbReference type="InterPro" id="IPR028349">
    <property type="entry name" value="PafC-like"/>
</dbReference>
<dbReference type="PANTHER" id="PTHR34580">
    <property type="match status" value="1"/>
</dbReference>
<dbReference type="PIRSF" id="PIRSF016838">
    <property type="entry name" value="PafC"/>
    <property type="match status" value="1"/>
</dbReference>
<dbReference type="Pfam" id="PF08279">
    <property type="entry name" value="HTH_11"/>
    <property type="match status" value="1"/>
</dbReference>
<evidence type="ECO:0000259" key="3">
    <source>
        <dbReference type="Pfam" id="PF25583"/>
    </source>
</evidence>